<dbReference type="InterPro" id="IPR016035">
    <property type="entry name" value="Acyl_Trfase/lysoPLipase"/>
</dbReference>
<comment type="caution">
    <text evidence="6">The sequence shown here is derived from an EMBL/GenBank/DDBJ whole genome shotgun (WGS) entry which is preliminary data.</text>
</comment>
<dbReference type="Pfam" id="PF01734">
    <property type="entry name" value="Patatin"/>
    <property type="match status" value="1"/>
</dbReference>
<dbReference type="Proteomes" id="UP001165041">
    <property type="component" value="Unassembled WGS sequence"/>
</dbReference>
<dbReference type="InterPro" id="IPR002641">
    <property type="entry name" value="PNPLA_dom"/>
</dbReference>
<name>A0A9W6V1V8_9ACTN</name>
<organism evidence="6 7">
    <name type="scientific">Kitasatospora phosalacinea</name>
    <dbReference type="NCBI Taxonomy" id="2065"/>
    <lineage>
        <taxon>Bacteria</taxon>
        <taxon>Bacillati</taxon>
        <taxon>Actinomycetota</taxon>
        <taxon>Actinomycetes</taxon>
        <taxon>Kitasatosporales</taxon>
        <taxon>Streptomycetaceae</taxon>
        <taxon>Kitasatospora</taxon>
    </lineage>
</organism>
<gene>
    <name evidence="6" type="ORF">Kpho02_43450</name>
</gene>
<feature type="active site" description="Proton acceptor" evidence="4">
    <location>
        <position position="204"/>
    </location>
</feature>
<feature type="domain" description="PNPLA" evidence="5">
    <location>
        <begin position="47"/>
        <end position="217"/>
    </location>
</feature>
<protein>
    <submittedName>
        <fullName evidence="6">Patatin family protein</fullName>
    </submittedName>
</protein>
<dbReference type="PANTHER" id="PTHR14226:SF64">
    <property type="entry name" value="PNPLA DOMAIN-CONTAINING PROTEIN"/>
    <property type="match status" value="1"/>
</dbReference>
<evidence type="ECO:0000259" key="5">
    <source>
        <dbReference type="PROSITE" id="PS51635"/>
    </source>
</evidence>
<dbReference type="GO" id="GO:0016042">
    <property type="term" value="P:lipid catabolic process"/>
    <property type="evidence" value="ECO:0007669"/>
    <property type="project" value="UniProtKB-UniRule"/>
</dbReference>
<evidence type="ECO:0000313" key="6">
    <source>
        <dbReference type="EMBL" id="GLW72046.1"/>
    </source>
</evidence>
<proteinExistence type="predicted"/>
<dbReference type="RefSeq" id="WP_285737783.1">
    <property type="nucleotide sequence ID" value="NZ_BSSA01000015.1"/>
</dbReference>
<feature type="short sequence motif" description="GXGXXG" evidence="4">
    <location>
        <begin position="51"/>
        <end position="56"/>
    </location>
</feature>
<comment type="caution">
    <text evidence="4">Lacks conserved residue(s) required for the propagation of feature annotation.</text>
</comment>
<feature type="short sequence motif" description="GXSXG" evidence="4">
    <location>
        <begin position="80"/>
        <end position="84"/>
    </location>
</feature>
<evidence type="ECO:0000256" key="3">
    <source>
        <dbReference type="ARBA" id="ARBA00023098"/>
    </source>
</evidence>
<evidence type="ECO:0000256" key="4">
    <source>
        <dbReference type="PROSITE-ProRule" id="PRU01161"/>
    </source>
</evidence>
<dbReference type="SUPFAM" id="SSF52151">
    <property type="entry name" value="FabD/lysophospholipase-like"/>
    <property type="match status" value="1"/>
</dbReference>
<dbReference type="PROSITE" id="PS51635">
    <property type="entry name" value="PNPLA"/>
    <property type="match status" value="1"/>
</dbReference>
<dbReference type="Gene3D" id="3.40.1090.10">
    <property type="entry name" value="Cytosolic phospholipase A2 catalytic domain"/>
    <property type="match status" value="1"/>
</dbReference>
<evidence type="ECO:0000313" key="7">
    <source>
        <dbReference type="Proteomes" id="UP001165041"/>
    </source>
</evidence>
<dbReference type="InterPro" id="IPR050301">
    <property type="entry name" value="NTE"/>
</dbReference>
<sequence length="344" mass="35419">MDQQDFEAAGAAGAAGAARHGVLAALAERRRTASRPGARTDGRRIALAVEGGGMRGIISGGMALSLHEAGLTGAFDAVYGASAGALTGAWLLSSDPGQLAGWADAEYARAMIRPGNPLRGRPVVDLYNLVEHLYAHVARMDFDAILANPTTLHPLATHTGTGVSTDLHPLLTDPARLRLALRASAALPLLAGPPVELDGSHYYDAGLAESVPFRTALAQGATHVLVLRSRGPVAATAGPAATAAAAPAAVVPSRGSRMIARTVLRRYPAALRDSYLARAERLLADEELLGRHDLAPPADGPAVLSVRPGPDAPKVGRLARDPALLQAALAAGRAAMDDLLARLP</sequence>
<dbReference type="PANTHER" id="PTHR14226">
    <property type="entry name" value="NEUROPATHY TARGET ESTERASE/SWISS CHEESE D.MELANOGASTER"/>
    <property type="match status" value="1"/>
</dbReference>
<feature type="active site" description="Nucleophile" evidence="4">
    <location>
        <position position="82"/>
    </location>
</feature>
<keyword evidence="2 4" id="KW-0442">Lipid degradation</keyword>
<reference evidence="6" key="1">
    <citation type="submission" date="2023-02" db="EMBL/GenBank/DDBJ databases">
        <title>Kitasatospora phosalacinea NBRC 14627.</title>
        <authorList>
            <person name="Ichikawa N."/>
            <person name="Sato H."/>
            <person name="Tonouchi N."/>
        </authorList>
    </citation>
    <scope>NUCLEOTIDE SEQUENCE</scope>
    <source>
        <strain evidence="6">NBRC 14627</strain>
    </source>
</reference>
<dbReference type="EMBL" id="BSSA01000015">
    <property type="protein sequence ID" value="GLW72046.1"/>
    <property type="molecule type" value="Genomic_DNA"/>
</dbReference>
<accession>A0A9W6V1V8</accession>
<dbReference type="GO" id="GO:0016787">
    <property type="term" value="F:hydrolase activity"/>
    <property type="evidence" value="ECO:0007669"/>
    <property type="project" value="UniProtKB-UniRule"/>
</dbReference>
<keyword evidence="1 4" id="KW-0378">Hydrolase</keyword>
<keyword evidence="3 4" id="KW-0443">Lipid metabolism</keyword>
<dbReference type="AlphaFoldDB" id="A0A9W6V1V8"/>
<evidence type="ECO:0000256" key="1">
    <source>
        <dbReference type="ARBA" id="ARBA00022801"/>
    </source>
</evidence>
<evidence type="ECO:0000256" key="2">
    <source>
        <dbReference type="ARBA" id="ARBA00022963"/>
    </source>
</evidence>